<sequence>MSARKHILSSEEISGSPGLQKTHFVNAEAQRINRSLGDMVGLTRLGFHLIEVEPGKAPSEPHMHHFEDECVFVLDGEAIVTIGDEEFPVKAGDFIGLPAGGPAHCIRNSGATMLRCLVAGNRLDHDVVDYPAVGKRLFKNKGMQPNLVDLASITNPVMGQK</sequence>
<dbReference type="Pfam" id="PF07883">
    <property type="entry name" value="Cupin_2"/>
    <property type="match status" value="1"/>
</dbReference>
<evidence type="ECO:0000256" key="1">
    <source>
        <dbReference type="ARBA" id="ARBA00022723"/>
    </source>
</evidence>
<organism evidence="3 4">
    <name type="scientific">Aureimonas fodinaquatilis</name>
    <dbReference type="NCBI Taxonomy" id="2565783"/>
    <lineage>
        <taxon>Bacteria</taxon>
        <taxon>Pseudomonadati</taxon>
        <taxon>Pseudomonadota</taxon>
        <taxon>Alphaproteobacteria</taxon>
        <taxon>Hyphomicrobiales</taxon>
        <taxon>Aurantimonadaceae</taxon>
        <taxon>Aureimonas</taxon>
    </lineage>
</organism>
<comment type="caution">
    <text evidence="3">The sequence shown here is derived from an EMBL/GenBank/DDBJ whole genome shotgun (WGS) entry which is preliminary data.</text>
</comment>
<reference evidence="3 4" key="1">
    <citation type="submission" date="2019-08" db="EMBL/GenBank/DDBJ databases">
        <title>Aureimonas fodiniaquatilis sp. nov., isolated from a coal mine wastewater.</title>
        <authorList>
            <person name="Kim W."/>
        </authorList>
    </citation>
    <scope>NUCLEOTIDE SEQUENCE [LARGE SCALE GENOMIC DNA]</scope>
    <source>
        <strain evidence="3 4">CAU 1482</strain>
    </source>
</reference>
<dbReference type="RefSeq" id="WP_149298051.1">
    <property type="nucleotide sequence ID" value="NZ_VTWH01000001.1"/>
</dbReference>
<dbReference type="InterPro" id="IPR051610">
    <property type="entry name" value="GPI/OXD"/>
</dbReference>
<dbReference type="Gene3D" id="2.60.120.10">
    <property type="entry name" value="Jelly Rolls"/>
    <property type="match status" value="1"/>
</dbReference>
<dbReference type="InterPro" id="IPR011051">
    <property type="entry name" value="RmlC_Cupin_sf"/>
</dbReference>
<dbReference type="InterPro" id="IPR013096">
    <property type="entry name" value="Cupin_2"/>
</dbReference>
<dbReference type="OrthoDB" id="116921at2"/>
<feature type="domain" description="Cupin type-2" evidence="2">
    <location>
        <begin position="49"/>
        <end position="118"/>
    </location>
</feature>
<dbReference type="GO" id="GO:0046872">
    <property type="term" value="F:metal ion binding"/>
    <property type="evidence" value="ECO:0007669"/>
    <property type="project" value="UniProtKB-KW"/>
</dbReference>
<dbReference type="SUPFAM" id="SSF51182">
    <property type="entry name" value="RmlC-like cupins"/>
    <property type="match status" value="1"/>
</dbReference>
<accession>A0A5B0E2N4</accession>
<dbReference type="PANTHER" id="PTHR35848">
    <property type="entry name" value="OXALATE-BINDING PROTEIN"/>
    <property type="match status" value="1"/>
</dbReference>
<keyword evidence="4" id="KW-1185">Reference proteome</keyword>
<dbReference type="AlphaFoldDB" id="A0A5B0E2N4"/>
<evidence type="ECO:0000313" key="4">
    <source>
        <dbReference type="Proteomes" id="UP000324738"/>
    </source>
</evidence>
<dbReference type="InterPro" id="IPR014710">
    <property type="entry name" value="RmlC-like_jellyroll"/>
</dbReference>
<evidence type="ECO:0000313" key="3">
    <source>
        <dbReference type="EMBL" id="KAA0972385.1"/>
    </source>
</evidence>
<proteinExistence type="predicted"/>
<evidence type="ECO:0000259" key="2">
    <source>
        <dbReference type="Pfam" id="PF07883"/>
    </source>
</evidence>
<keyword evidence="1" id="KW-0479">Metal-binding</keyword>
<dbReference type="CDD" id="cd02224">
    <property type="entry name" value="cupin_SPO2919-like"/>
    <property type="match status" value="1"/>
</dbReference>
<gene>
    <name evidence="3" type="ORF">FPY71_04630</name>
</gene>
<dbReference type="EMBL" id="VTWH01000001">
    <property type="protein sequence ID" value="KAA0972385.1"/>
    <property type="molecule type" value="Genomic_DNA"/>
</dbReference>
<dbReference type="Proteomes" id="UP000324738">
    <property type="component" value="Unassembled WGS sequence"/>
</dbReference>
<name>A0A5B0E2N4_9HYPH</name>
<dbReference type="PANTHER" id="PTHR35848:SF9">
    <property type="entry name" value="SLL1358 PROTEIN"/>
    <property type="match status" value="1"/>
</dbReference>
<protein>
    <submittedName>
        <fullName evidence="3">Cupin domain-containing protein</fullName>
    </submittedName>
</protein>